<dbReference type="Pfam" id="PF00098">
    <property type="entry name" value="zf-CCHC"/>
    <property type="match status" value="1"/>
</dbReference>
<dbReference type="InterPro" id="IPR036875">
    <property type="entry name" value="Znf_CCHC_sf"/>
</dbReference>
<accession>A0AA39RH69</accession>
<proteinExistence type="predicted"/>
<reference evidence="3" key="2">
    <citation type="submission" date="2023-06" db="EMBL/GenBank/DDBJ databases">
        <authorList>
            <person name="Swenson N.G."/>
            <person name="Wegrzyn J.L."/>
            <person name="Mcevoy S.L."/>
        </authorList>
    </citation>
    <scope>NUCLEOTIDE SEQUENCE</scope>
    <source>
        <strain evidence="3">NS2018</strain>
        <tissue evidence="3">Leaf</tissue>
    </source>
</reference>
<sequence length="360" mass="41663">MGYIFREFLGDPDHFYKQARQEFFDMHCCSLKRKDIEFHYRRMSQRYHTLGGINDHSLKQVCVNSLPDELQDEIQRKIDTSGHSLNDTSLGELHMYTLSSLDKLCAAQRFFSKMITEGKKLQSQCKQPSLQIKCKSLSSCTCKTKKKNHFKHFKNKKGNSKRFKFFRKKAKRGWNKSQRCYICGKLGHFAKKCPNKKAKSARLVQELKDITDEVPSDADIESIFSEQDSADHTTTFVLQEDLSDSEYFGSSDYSSIPKSYQATQLISHYSPQAPVRILPDKYSKPVDVIAYFDIGSHTIMNPKVLPPEFWKPHVRHFKAADGKVFSTNLISRKKIGIKFFPSFTLWVQVIGTLFQIKTSF</sequence>
<keyword evidence="1" id="KW-0862">Zinc</keyword>
<dbReference type="Proteomes" id="UP001168877">
    <property type="component" value="Unassembled WGS sequence"/>
</dbReference>
<protein>
    <recommendedName>
        <fullName evidence="2">CCHC-type domain-containing protein</fullName>
    </recommendedName>
</protein>
<evidence type="ECO:0000259" key="2">
    <source>
        <dbReference type="PROSITE" id="PS50158"/>
    </source>
</evidence>
<keyword evidence="1" id="KW-0479">Metal-binding</keyword>
<evidence type="ECO:0000256" key="1">
    <source>
        <dbReference type="PROSITE-ProRule" id="PRU00047"/>
    </source>
</evidence>
<dbReference type="GO" id="GO:0008270">
    <property type="term" value="F:zinc ion binding"/>
    <property type="evidence" value="ECO:0007669"/>
    <property type="project" value="UniProtKB-KW"/>
</dbReference>
<dbReference type="SMART" id="SM00343">
    <property type="entry name" value="ZnF_C2HC"/>
    <property type="match status" value="1"/>
</dbReference>
<dbReference type="PANTHER" id="PTHR48435">
    <property type="entry name" value="POLYPROTEIN"/>
    <property type="match status" value="1"/>
</dbReference>
<dbReference type="InterPro" id="IPR001878">
    <property type="entry name" value="Znf_CCHC"/>
</dbReference>
<evidence type="ECO:0000313" key="3">
    <source>
        <dbReference type="EMBL" id="KAK0572267.1"/>
    </source>
</evidence>
<keyword evidence="1" id="KW-0863">Zinc-finger</keyword>
<keyword evidence="4" id="KW-1185">Reference proteome</keyword>
<feature type="domain" description="CCHC-type" evidence="2">
    <location>
        <begin position="179"/>
        <end position="195"/>
    </location>
</feature>
<comment type="caution">
    <text evidence="3">The sequence shown here is derived from an EMBL/GenBank/DDBJ whole genome shotgun (WGS) entry which is preliminary data.</text>
</comment>
<name>A0AA39RH69_ACESA</name>
<dbReference type="EMBL" id="JAUESC010000388">
    <property type="protein sequence ID" value="KAK0572267.1"/>
    <property type="molecule type" value="Genomic_DNA"/>
</dbReference>
<dbReference type="Gene3D" id="4.10.60.10">
    <property type="entry name" value="Zinc finger, CCHC-type"/>
    <property type="match status" value="1"/>
</dbReference>
<dbReference type="AlphaFoldDB" id="A0AA39RH69"/>
<reference evidence="3" key="1">
    <citation type="journal article" date="2022" name="Plant J.">
        <title>Strategies of tolerance reflected in two North American maple genomes.</title>
        <authorList>
            <person name="McEvoy S.L."/>
            <person name="Sezen U.U."/>
            <person name="Trouern-Trend A."/>
            <person name="McMahon S.M."/>
            <person name="Schaberg P.G."/>
            <person name="Yang J."/>
            <person name="Wegrzyn J.L."/>
            <person name="Swenson N.G."/>
        </authorList>
    </citation>
    <scope>NUCLEOTIDE SEQUENCE</scope>
    <source>
        <tissue evidence="3">Leaf</tissue>
    </source>
</reference>
<dbReference type="SUPFAM" id="SSF57756">
    <property type="entry name" value="Retrovirus zinc finger-like domains"/>
    <property type="match status" value="1"/>
</dbReference>
<dbReference type="PROSITE" id="PS50158">
    <property type="entry name" value="ZF_CCHC"/>
    <property type="match status" value="1"/>
</dbReference>
<dbReference type="PANTHER" id="PTHR48435:SF1">
    <property type="entry name" value="POLYPROTEIN"/>
    <property type="match status" value="1"/>
</dbReference>
<organism evidence="3 4">
    <name type="scientific">Acer saccharum</name>
    <name type="common">Sugar maple</name>
    <dbReference type="NCBI Taxonomy" id="4024"/>
    <lineage>
        <taxon>Eukaryota</taxon>
        <taxon>Viridiplantae</taxon>
        <taxon>Streptophyta</taxon>
        <taxon>Embryophyta</taxon>
        <taxon>Tracheophyta</taxon>
        <taxon>Spermatophyta</taxon>
        <taxon>Magnoliopsida</taxon>
        <taxon>eudicotyledons</taxon>
        <taxon>Gunneridae</taxon>
        <taxon>Pentapetalae</taxon>
        <taxon>rosids</taxon>
        <taxon>malvids</taxon>
        <taxon>Sapindales</taxon>
        <taxon>Sapindaceae</taxon>
        <taxon>Hippocastanoideae</taxon>
        <taxon>Acereae</taxon>
        <taxon>Acer</taxon>
    </lineage>
</organism>
<dbReference type="InterPro" id="IPR053098">
    <property type="entry name" value="Petuviruses_polyprotein"/>
</dbReference>
<evidence type="ECO:0000313" key="4">
    <source>
        <dbReference type="Proteomes" id="UP001168877"/>
    </source>
</evidence>
<gene>
    <name evidence="3" type="ORF">LWI29_028886</name>
</gene>
<dbReference type="GO" id="GO:0003676">
    <property type="term" value="F:nucleic acid binding"/>
    <property type="evidence" value="ECO:0007669"/>
    <property type="project" value="InterPro"/>
</dbReference>